<keyword evidence="4" id="KW-1003">Cell membrane</keyword>
<organism evidence="16 17">
    <name type="scientific">Tectimicrobiota bacterium</name>
    <dbReference type="NCBI Taxonomy" id="2528274"/>
    <lineage>
        <taxon>Bacteria</taxon>
        <taxon>Pseudomonadati</taxon>
        <taxon>Nitrospinota/Tectimicrobiota group</taxon>
        <taxon>Candidatus Tectimicrobiota</taxon>
    </lineage>
</organism>
<name>A0A937W4N8_UNCTE</name>
<dbReference type="SUPFAM" id="SSF103190">
    <property type="entry name" value="Sensory domain-like"/>
    <property type="match status" value="1"/>
</dbReference>
<evidence type="ECO:0000259" key="14">
    <source>
        <dbReference type="PROSITE" id="PS50109"/>
    </source>
</evidence>
<accession>A0A937W4N8</accession>
<evidence type="ECO:0000256" key="5">
    <source>
        <dbReference type="ARBA" id="ARBA00022553"/>
    </source>
</evidence>
<dbReference type="Gene3D" id="3.30.565.10">
    <property type="entry name" value="Histidine kinase-like ATPase, C-terminal domain"/>
    <property type="match status" value="1"/>
</dbReference>
<protein>
    <recommendedName>
        <fullName evidence="3">histidine kinase</fullName>
        <ecNumber evidence="3">2.7.13.3</ecNumber>
    </recommendedName>
</protein>
<dbReference type="InterPro" id="IPR033479">
    <property type="entry name" value="dCache_1"/>
</dbReference>
<evidence type="ECO:0000256" key="12">
    <source>
        <dbReference type="SAM" id="Coils"/>
    </source>
</evidence>
<feature type="coiled-coil region" evidence="12">
    <location>
        <begin position="369"/>
        <end position="396"/>
    </location>
</feature>
<evidence type="ECO:0000256" key="13">
    <source>
        <dbReference type="SAM" id="Phobius"/>
    </source>
</evidence>
<dbReference type="SUPFAM" id="SSF158472">
    <property type="entry name" value="HAMP domain-like"/>
    <property type="match status" value="1"/>
</dbReference>
<comment type="caution">
    <text evidence="16">The sequence shown here is derived from an EMBL/GenBank/DDBJ whole genome shotgun (WGS) entry which is preliminary data.</text>
</comment>
<dbReference type="SUPFAM" id="SSF55781">
    <property type="entry name" value="GAF domain-like"/>
    <property type="match status" value="1"/>
</dbReference>
<evidence type="ECO:0000256" key="2">
    <source>
        <dbReference type="ARBA" id="ARBA00004651"/>
    </source>
</evidence>
<evidence type="ECO:0000313" key="17">
    <source>
        <dbReference type="Proteomes" id="UP000712673"/>
    </source>
</evidence>
<dbReference type="InterPro" id="IPR036890">
    <property type="entry name" value="HATPase_C_sf"/>
</dbReference>
<evidence type="ECO:0000256" key="11">
    <source>
        <dbReference type="ARBA" id="ARBA00023136"/>
    </source>
</evidence>
<evidence type="ECO:0000256" key="4">
    <source>
        <dbReference type="ARBA" id="ARBA00022475"/>
    </source>
</evidence>
<comment type="subcellular location">
    <subcellularLocation>
        <location evidence="2">Cell membrane</location>
        <topology evidence="2">Multi-pass membrane protein</topology>
    </subcellularLocation>
</comment>
<dbReference type="Pfam" id="PF00672">
    <property type="entry name" value="HAMP"/>
    <property type="match status" value="1"/>
</dbReference>
<dbReference type="Gene3D" id="6.10.340.10">
    <property type="match status" value="1"/>
</dbReference>
<evidence type="ECO:0000256" key="10">
    <source>
        <dbReference type="ARBA" id="ARBA00023012"/>
    </source>
</evidence>
<dbReference type="InterPro" id="IPR003018">
    <property type="entry name" value="GAF"/>
</dbReference>
<feature type="transmembrane region" description="Helical" evidence="13">
    <location>
        <begin position="31"/>
        <end position="52"/>
    </location>
</feature>
<dbReference type="Gene3D" id="1.10.287.130">
    <property type="match status" value="1"/>
</dbReference>
<keyword evidence="12" id="KW-0175">Coiled coil</keyword>
<dbReference type="SMART" id="SM00304">
    <property type="entry name" value="HAMP"/>
    <property type="match status" value="1"/>
</dbReference>
<dbReference type="InterPro" id="IPR036097">
    <property type="entry name" value="HisK_dim/P_sf"/>
</dbReference>
<evidence type="ECO:0000256" key="7">
    <source>
        <dbReference type="ARBA" id="ARBA00022692"/>
    </source>
</evidence>
<evidence type="ECO:0000256" key="6">
    <source>
        <dbReference type="ARBA" id="ARBA00022679"/>
    </source>
</evidence>
<keyword evidence="6" id="KW-0808">Transferase</keyword>
<dbReference type="SMART" id="SM00388">
    <property type="entry name" value="HisKA"/>
    <property type="match status" value="1"/>
</dbReference>
<dbReference type="GO" id="GO:0005886">
    <property type="term" value="C:plasma membrane"/>
    <property type="evidence" value="ECO:0007669"/>
    <property type="project" value="UniProtKB-SubCell"/>
</dbReference>
<dbReference type="CDD" id="cd18773">
    <property type="entry name" value="PDC1_HK_sensor"/>
    <property type="match status" value="1"/>
</dbReference>
<keyword evidence="9 13" id="KW-1133">Transmembrane helix</keyword>
<dbReference type="SMART" id="SM00065">
    <property type="entry name" value="GAF"/>
    <property type="match status" value="1"/>
</dbReference>
<comment type="catalytic activity">
    <reaction evidence="1">
        <text>ATP + protein L-histidine = ADP + protein N-phospho-L-histidine.</text>
        <dbReference type="EC" id="2.7.13.3"/>
    </reaction>
</comment>
<dbReference type="CDD" id="cd00082">
    <property type="entry name" value="HisKA"/>
    <property type="match status" value="1"/>
</dbReference>
<dbReference type="CDD" id="cd06225">
    <property type="entry name" value="HAMP"/>
    <property type="match status" value="1"/>
</dbReference>
<dbReference type="PROSITE" id="PS50885">
    <property type="entry name" value="HAMP"/>
    <property type="match status" value="1"/>
</dbReference>
<dbReference type="FunFam" id="1.10.287.130:FF:000001">
    <property type="entry name" value="Two-component sensor histidine kinase"/>
    <property type="match status" value="1"/>
</dbReference>
<gene>
    <name evidence="16" type="ORF">FJZ47_20385</name>
</gene>
<reference evidence="16" key="1">
    <citation type="submission" date="2019-03" db="EMBL/GenBank/DDBJ databases">
        <title>Lake Tanganyika Metagenome-Assembled Genomes (MAGs).</title>
        <authorList>
            <person name="Tran P."/>
        </authorList>
    </citation>
    <scope>NUCLEOTIDE SEQUENCE</scope>
    <source>
        <strain evidence="16">K_DeepCast_65m_m2_066</strain>
    </source>
</reference>
<dbReference type="SUPFAM" id="SSF47384">
    <property type="entry name" value="Homodimeric domain of signal transducing histidine kinase"/>
    <property type="match status" value="1"/>
</dbReference>
<keyword evidence="8" id="KW-0418">Kinase</keyword>
<feature type="domain" description="HAMP" evidence="15">
    <location>
        <begin position="325"/>
        <end position="377"/>
    </location>
</feature>
<dbReference type="Gene3D" id="3.30.450.20">
    <property type="entry name" value="PAS domain"/>
    <property type="match status" value="1"/>
</dbReference>
<dbReference type="Gene3D" id="3.30.450.40">
    <property type="match status" value="1"/>
</dbReference>
<keyword evidence="11 13" id="KW-0472">Membrane</keyword>
<sequence>MKLTPGGETVLVPGHATSQAQRGGRLVRRTFLIALVLVCGGLLTSGTVELFFRYRESLEAIGALQREMAQSAALKIQQFVQDIEERLRAATQTQEMITTGLTESYKFELLKLLKMDPSITELAAMDTTGREHAKVSRVRMVLSDDLRDRAAAESFQRAREGKTVFGQVYFVRESEPYMTVAVPIERFAGNMVGVLMADVNLKYIWEVVSRLQVGQAGYAYVVSREGNLIAHPEMSLVLQKRPVTQLSQVQTALSGASGYTGVQPNLAGQPVVAAFAAIPEVGWTVMLERPVTEAYAPLYASLLRTSVLLLLGLGMAIPASLFLDRRVVRPLALLQHGTARLGGGDLDYRLNLTTGDEFQALGEAFNHMASQLQASYADLEQKIEVRTRELARSVQELQAMAEISRSITATLDLQRVLTTMVAYAVQLSGAEAGIVYEYDDVTQAFMLRTSQSLEDEVVTALQTTPLHLGEDAIGQAAATHQPVQIPDVAAAESYPGYLCMVVTRTGFRSLLAVPILREGHIVGGLVVLRKAPGAFPVAVVDLLQTFATQSALAIQNARLFREIDVKGQQLAVASQHKSQFLANMSHELRTPLNAILGYTELILDEIYGEVPDALRDVLERVQHNGRHLLELINDVLDLSKMEAGQLTLSLQDYSMAEVVSTVATAVESLATEKGLALTVDLAPDLPLGHGDERRLVQVLLNLVGNAVKFTEVGTVQIRATALDGTFTVAVADTGPGQ</sequence>
<dbReference type="EMBL" id="VGLS01000799">
    <property type="protein sequence ID" value="MBM3226133.1"/>
    <property type="molecule type" value="Genomic_DNA"/>
</dbReference>
<dbReference type="PROSITE" id="PS50109">
    <property type="entry name" value="HIS_KIN"/>
    <property type="match status" value="1"/>
</dbReference>
<dbReference type="CDD" id="cd12912">
    <property type="entry name" value="PDC2_MCP_like"/>
    <property type="match status" value="1"/>
</dbReference>
<dbReference type="Pfam" id="PF13185">
    <property type="entry name" value="GAF_2"/>
    <property type="match status" value="1"/>
</dbReference>
<dbReference type="EC" id="2.7.13.3" evidence="3"/>
<evidence type="ECO:0000256" key="3">
    <source>
        <dbReference type="ARBA" id="ARBA00012438"/>
    </source>
</evidence>
<dbReference type="InterPro" id="IPR005467">
    <property type="entry name" value="His_kinase_dom"/>
</dbReference>
<keyword evidence="7 13" id="KW-0812">Transmembrane</keyword>
<evidence type="ECO:0000256" key="9">
    <source>
        <dbReference type="ARBA" id="ARBA00022989"/>
    </source>
</evidence>
<dbReference type="GO" id="GO:0000155">
    <property type="term" value="F:phosphorelay sensor kinase activity"/>
    <property type="evidence" value="ECO:0007669"/>
    <property type="project" value="InterPro"/>
</dbReference>
<dbReference type="InterPro" id="IPR029151">
    <property type="entry name" value="Sensor-like_sf"/>
</dbReference>
<dbReference type="Pfam" id="PF02743">
    <property type="entry name" value="dCache_1"/>
    <property type="match status" value="1"/>
</dbReference>
<feature type="domain" description="Histidine kinase" evidence="14">
    <location>
        <begin position="583"/>
        <end position="737"/>
    </location>
</feature>
<keyword evidence="5" id="KW-0597">Phosphoprotein</keyword>
<evidence type="ECO:0000256" key="8">
    <source>
        <dbReference type="ARBA" id="ARBA00022777"/>
    </source>
</evidence>
<dbReference type="InterPro" id="IPR003661">
    <property type="entry name" value="HisK_dim/P_dom"/>
</dbReference>
<evidence type="ECO:0000256" key="1">
    <source>
        <dbReference type="ARBA" id="ARBA00000085"/>
    </source>
</evidence>
<dbReference type="InterPro" id="IPR029016">
    <property type="entry name" value="GAF-like_dom_sf"/>
</dbReference>
<dbReference type="SUPFAM" id="SSF55874">
    <property type="entry name" value="ATPase domain of HSP90 chaperone/DNA topoisomerase II/histidine kinase"/>
    <property type="match status" value="1"/>
</dbReference>
<dbReference type="Proteomes" id="UP000712673">
    <property type="component" value="Unassembled WGS sequence"/>
</dbReference>
<dbReference type="Pfam" id="PF00512">
    <property type="entry name" value="HisKA"/>
    <property type="match status" value="1"/>
</dbReference>
<dbReference type="Pfam" id="PF02518">
    <property type="entry name" value="HATPase_c"/>
    <property type="match status" value="1"/>
</dbReference>
<evidence type="ECO:0000313" key="16">
    <source>
        <dbReference type="EMBL" id="MBM3226133.1"/>
    </source>
</evidence>
<dbReference type="InterPro" id="IPR003660">
    <property type="entry name" value="HAMP_dom"/>
</dbReference>
<proteinExistence type="predicted"/>
<dbReference type="PANTHER" id="PTHR43047">
    <property type="entry name" value="TWO-COMPONENT HISTIDINE PROTEIN KINASE"/>
    <property type="match status" value="1"/>
</dbReference>
<dbReference type="AlphaFoldDB" id="A0A937W4N8"/>
<dbReference type="InterPro" id="IPR003594">
    <property type="entry name" value="HATPase_dom"/>
</dbReference>
<keyword evidence="10" id="KW-0902">Two-component regulatory system</keyword>
<evidence type="ECO:0000259" key="15">
    <source>
        <dbReference type="PROSITE" id="PS50885"/>
    </source>
</evidence>